<gene>
    <name evidence="3" type="ORF">J2Z43_001538</name>
</gene>
<dbReference type="Pfam" id="PF06792">
    <property type="entry name" value="UPF0261"/>
    <property type="match status" value="1"/>
</dbReference>
<evidence type="ECO:0000259" key="1">
    <source>
        <dbReference type="Pfam" id="PF06792"/>
    </source>
</evidence>
<dbReference type="Pfam" id="PF23189">
    <property type="entry name" value="UPF0261_C"/>
    <property type="match status" value="1"/>
</dbReference>
<dbReference type="InterPro" id="IPR051353">
    <property type="entry name" value="Tobamovirus_resist_UPF0261"/>
</dbReference>
<feature type="domain" description="UPF0261" evidence="1">
    <location>
        <begin position="2"/>
        <end position="174"/>
    </location>
</feature>
<comment type="caution">
    <text evidence="3">The sequence shown here is derived from an EMBL/GenBank/DDBJ whole genome shotgun (WGS) entry which is preliminary data.</text>
</comment>
<dbReference type="Proteomes" id="UP000767291">
    <property type="component" value="Unassembled WGS sequence"/>
</dbReference>
<dbReference type="PANTHER" id="PTHR31862">
    <property type="entry name" value="UPF0261 DOMAIN PROTEIN (AFU_ORTHOLOGUE AFUA_1G10120)"/>
    <property type="match status" value="1"/>
</dbReference>
<dbReference type="EMBL" id="JAGGJX010000002">
    <property type="protein sequence ID" value="MBP1855145.1"/>
    <property type="molecule type" value="Genomic_DNA"/>
</dbReference>
<dbReference type="InterPro" id="IPR044122">
    <property type="entry name" value="UPF0261_N"/>
</dbReference>
<sequence>MKTIAIAGTFDSKGKEYLFIKETIESLGLKTLTVNCGVFETEFKPDISNEEVAKEVGHDIKEIAIKKDRGLATEVLCKGMTKIIPKLYAQGKFDGIISLGGSGGTSLIAPAMRALPIGVPKIIVSTVASGDVSEYVGTSDIIMYPSIVDVAGLNSISTKIFTNAASAICGMVKFDVEQEKIEKPLIAATMFGVTTPCVDTAREYLENQGYEVLVFHATGAGGKTMESLIGSGFFEGVLDLTTTEWCDELVGGILNAGPHRLEAAAKYKVPQVVSVGAMDMVNFGAIDTIPAKFKERNLYKHNPSTTLMRTTVEENKQLGEIIAGKLNMSKSQTTLMLPLKGVSMIDQEGEAFYGKEEDEMLFNTLKSNINSDKVDIIEMNNNINDGEFALAAAKKLIELIYESKTK</sequence>
<dbReference type="PANTHER" id="PTHR31862:SF1">
    <property type="entry name" value="UPF0261 DOMAIN PROTEIN (AFU_ORTHOLOGUE AFUA_1G10120)"/>
    <property type="match status" value="1"/>
</dbReference>
<accession>A0ABS4EB22</accession>
<dbReference type="InterPro" id="IPR056778">
    <property type="entry name" value="UPF0261_C"/>
</dbReference>
<protein>
    <submittedName>
        <fullName evidence="3">Uncharacterized protein (UPF0261 family)</fullName>
    </submittedName>
</protein>
<dbReference type="CDD" id="cd15488">
    <property type="entry name" value="Tm-1-like"/>
    <property type="match status" value="1"/>
</dbReference>
<feature type="domain" description="UPF0261" evidence="2">
    <location>
        <begin position="183"/>
        <end position="399"/>
    </location>
</feature>
<dbReference type="RefSeq" id="WP_209456605.1">
    <property type="nucleotide sequence ID" value="NZ_BAAACS010000002.1"/>
</dbReference>
<keyword evidence="4" id="KW-1185">Reference proteome</keyword>
<name>A0ABS4EB22_9FIRM</name>
<dbReference type="Gene3D" id="3.40.50.12020">
    <property type="entry name" value="Uncharacterised protein family UPF0261, NN domain"/>
    <property type="match status" value="1"/>
</dbReference>
<dbReference type="NCBIfam" id="NF002674">
    <property type="entry name" value="PRK02399.1-2"/>
    <property type="match status" value="1"/>
</dbReference>
<proteinExistence type="predicted"/>
<evidence type="ECO:0000313" key="3">
    <source>
        <dbReference type="EMBL" id="MBP1855145.1"/>
    </source>
</evidence>
<organism evidence="3 4">
    <name type="scientific">Metaclostridioides mangenotii</name>
    <dbReference type="NCBI Taxonomy" id="1540"/>
    <lineage>
        <taxon>Bacteria</taxon>
        <taxon>Bacillati</taxon>
        <taxon>Bacillota</taxon>
        <taxon>Clostridia</taxon>
        <taxon>Peptostreptococcales</taxon>
        <taxon>Peptostreptococcaceae</taxon>
        <taxon>Metaclostridioides</taxon>
    </lineage>
</organism>
<evidence type="ECO:0000313" key="4">
    <source>
        <dbReference type="Proteomes" id="UP000767291"/>
    </source>
</evidence>
<evidence type="ECO:0000259" key="2">
    <source>
        <dbReference type="Pfam" id="PF23189"/>
    </source>
</evidence>
<dbReference type="InterPro" id="IPR008322">
    <property type="entry name" value="UPF0261"/>
</dbReference>
<dbReference type="PIRSF" id="PIRSF033271">
    <property type="entry name" value="UCP033271"/>
    <property type="match status" value="1"/>
</dbReference>
<dbReference type="Gene3D" id="3.40.50.12030">
    <property type="entry name" value="Uncharacterised protein family UPF0261, NC domain"/>
    <property type="match status" value="1"/>
</dbReference>
<reference evidence="3 4" key="1">
    <citation type="submission" date="2021-03" db="EMBL/GenBank/DDBJ databases">
        <title>Genomic Encyclopedia of Type Strains, Phase IV (KMG-IV): sequencing the most valuable type-strain genomes for metagenomic binning, comparative biology and taxonomic classification.</title>
        <authorList>
            <person name="Goeker M."/>
        </authorList>
    </citation>
    <scope>NUCLEOTIDE SEQUENCE [LARGE SCALE GENOMIC DNA]</scope>
    <source>
        <strain evidence="3 4">DSM 1289</strain>
    </source>
</reference>